<dbReference type="SUPFAM" id="SSF51306">
    <property type="entry name" value="LexA/Signal peptidase"/>
    <property type="match status" value="1"/>
</dbReference>
<organism evidence="1 2">
    <name type="scientific">Sphingobacterium allocomposti</name>
    <dbReference type="NCBI Taxonomy" id="415956"/>
    <lineage>
        <taxon>Bacteria</taxon>
        <taxon>Pseudomonadati</taxon>
        <taxon>Bacteroidota</taxon>
        <taxon>Sphingobacteriia</taxon>
        <taxon>Sphingobacteriales</taxon>
        <taxon>Sphingobacteriaceae</taxon>
        <taxon>Sphingobacterium</taxon>
    </lineage>
</organism>
<proteinExistence type="predicted"/>
<name>A0A5S5CYU6_9SPHI</name>
<dbReference type="InterPro" id="IPR036286">
    <property type="entry name" value="LexA/Signal_pep-like_sf"/>
</dbReference>
<evidence type="ECO:0000313" key="2">
    <source>
        <dbReference type="Proteomes" id="UP000325105"/>
    </source>
</evidence>
<dbReference type="OrthoDB" id="9795228at2"/>
<gene>
    <name evidence="1" type="ORF">BC792_1324</name>
</gene>
<accession>A0A5S5CYU6</accession>
<dbReference type="EMBL" id="VNHX01000032">
    <property type="protein sequence ID" value="TYP88188.1"/>
    <property type="molecule type" value="Genomic_DNA"/>
</dbReference>
<protein>
    <submittedName>
        <fullName evidence="1">Peptidase S24-like protein</fullName>
    </submittedName>
</protein>
<sequence length="154" mass="17308">MKRHVRDTLKLDNESFFDAVKESLRAGNRVKIRVIGGSMSPFLKHGEEVVIEPMEDSHIKAGAVVLGEWKNGCVLHRIVGVGNGVVRLAGDNNLGQVEYVRFDQLLGLATGVARDSEVSAIGTPWRRRLALTWYYVRPLRRVWAGIFNLLSRKK</sequence>
<comment type="caution">
    <text evidence="1">The sequence shown here is derived from an EMBL/GenBank/DDBJ whole genome shotgun (WGS) entry which is preliminary data.</text>
</comment>
<dbReference type="AlphaFoldDB" id="A0A5S5CYU6"/>
<reference evidence="1 2" key="1">
    <citation type="submission" date="2019-07" db="EMBL/GenBank/DDBJ databases">
        <title>Genomic Encyclopedia of Archaeal and Bacterial Type Strains, Phase II (KMG-II): from individual species to whole genera.</title>
        <authorList>
            <person name="Goeker M."/>
        </authorList>
    </citation>
    <scope>NUCLEOTIDE SEQUENCE [LARGE SCALE GENOMIC DNA]</scope>
    <source>
        <strain evidence="1 2">DSM 18850</strain>
    </source>
</reference>
<keyword evidence="2" id="KW-1185">Reference proteome</keyword>
<dbReference type="CDD" id="cd06462">
    <property type="entry name" value="Peptidase_S24_S26"/>
    <property type="match status" value="1"/>
</dbReference>
<evidence type="ECO:0000313" key="1">
    <source>
        <dbReference type="EMBL" id="TYP88188.1"/>
    </source>
</evidence>
<dbReference type="RefSeq" id="WP_148910262.1">
    <property type="nucleotide sequence ID" value="NZ_VNHX01000032.1"/>
</dbReference>
<dbReference type="Proteomes" id="UP000325105">
    <property type="component" value="Unassembled WGS sequence"/>
</dbReference>